<gene>
    <name evidence="2" type="ORF">MKW98_010537</name>
</gene>
<evidence type="ECO:0000313" key="3">
    <source>
        <dbReference type="Proteomes" id="UP001202328"/>
    </source>
</evidence>
<dbReference type="Gene3D" id="3.40.50.300">
    <property type="entry name" value="P-loop containing nucleotide triphosphate hydrolases"/>
    <property type="match status" value="1"/>
</dbReference>
<dbReference type="AlphaFoldDB" id="A0AAD4S283"/>
<dbReference type="Proteomes" id="UP001202328">
    <property type="component" value="Unassembled WGS sequence"/>
</dbReference>
<reference evidence="2" key="1">
    <citation type="submission" date="2022-04" db="EMBL/GenBank/DDBJ databases">
        <title>A functionally conserved STORR gene fusion in Papaver species that diverged 16.8 million years ago.</title>
        <authorList>
            <person name="Catania T."/>
        </authorList>
    </citation>
    <scope>NUCLEOTIDE SEQUENCE</scope>
    <source>
        <strain evidence="2">S-188037</strain>
    </source>
</reference>
<organism evidence="2 3">
    <name type="scientific">Papaver atlanticum</name>
    <dbReference type="NCBI Taxonomy" id="357466"/>
    <lineage>
        <taxon>Eukaryota</taxon>
        <taxon>Viridiplantae</taxon>
        <taxon>Streptophyta</taxon>
        <taxon>Embryophyta</taxon>
        <taxon>Tracheophyta</taxon>
        <taxon>Spermatophyta</taxon>
        <taxon>Magnoliopsida</taxon>
        <taxon>Ranunculales</taxon>
        <taxon>Papaveraceae</taxon>
        <taxon>Papaveroideae</taxon>
        <taxon>Papaver</taxon>
    </lineage>
</organism>
<dbReference type="Pfam" id="PF21530">
    <property type="entry name" value="Pif1_2B_dom"/>
    <property type="match status" value="1"/>
</dbReference>
<dbReference type="Gene3D" id="2.30.30.940">
    <property type="match status" value="1"/>
</dbReference>
<evidence type="ECO:0000313" key="2">
    <source>
        <dbReference type="EMBL" id="KAI3857123.1"/>
    </source>
</evidence>
<feature type="domain" description="DNA helicase Pif1-like 2B" evidence="1">
    <location>
        <begin position="142"/>
        <end position="173"/>
    </location>
</feature>
<proteinExistence type="predicted"/>
<sequence length="351" mass="39703">MRQLPPVFDTPLYVQGGKSTLQLYGSISYSLFDRCVQLEEVFRQSGNEELAFRDALLRLSDGKSTLTDWELFSARDYSLLTIEEQNKFKHALRLFPTKSDASRYNHECLKELGNPVTRIISKNNCETTKITKSDEAKGLQEILLLSKGSRVMLRKNLSTKYGLVNGSRGVVVDIVYKNGEKSPTNMPIVVMVDFDKYTGPKLYPGSNVISITPQTANKISTSGVTCQRIKLPLILCWAITVHKIQGLTLDRAVVDIGPRESLGLTFVALSRTRKLRDLAFSPMFTFERIARISTCHGLPLRRKEEERLRELSNATLLYIKVISLTAFSFVTLRLLMAPFHINVSILSHFDY</sequence>
<dbReference type="InterPro" id="IPR051055">
    <property type="entry name" value="PIF1_helicase"/>
</dbReference>
<dbReference type="InterPro" id="IPR049163">
    <property type="entry name" value="Pif1-like_2B_dom"/>
</dbReference>
<keyword evidence="3" id="KW-1185">Reference proteome</keyword>
<evidence type="ECO:0000259" key="1">
    <source>
        <dbReference type="Pfam" id="PF21530"/>
    </source>
</evidence>
<dbReference type="InterPro" id="IPR027417">
    <property type="entry name" value="P-loop_NTPase"/>
</dbReference>
<name>A0AAD4S283_9MAGN</name>
<dbReference type="CDD" id="cd18809">
    <property type="entry name" value="SF1_C_RecD"/>
    <property type="match status" value="1"/>
</dbReference>
<dbReference type="PANTHER" id="PTHR47642">
    <property type="entry name" value="ATP-DEPENDENT DNA HELICASE"/>
    <property type="match status" value="1"/>
</dbReference>
<dbReference type="SUPFAM" id="SSF52540">
    <property type="entry name" value="P-loop containing nucleoside triphosphate hydrolases"/>
    <property type="match status" value="1"/>
</dbReference>
<dbReference type="EMBL" id="JAJJMB010014886">
    <property type="protein sequence ID" value="KAI3857123.1"/>
    <property type="molecule type" value="Genomic_DNA"/>
</dbReference>
<dbReference type="PANTHER" id="PTHR47642:SF6">
    <property type="entry name" value="ATP-DEPENDENT DNA HELICASE"/>
    <property type="match status" value="1"/>
</dbReference>
<protein>
    <recommendedName>
        <fullName evidence="1">DNA helicase Pif1-like 2B domain-containing protein</fullName>
    </recommendedName>
</protein>
<accession>A0AAD4S283</accession>
<comment type="caution">
    <text evidence="2">The sequence shown here is derived from an EMBL/GenBank/DDBJ whole genome shotgun (WGS) entry which is preliminary data.</text>
</comment>